<organism evidence="2 3">
    <name type="scientific">Humibacter ginsenosidimutans</name>
    <dbReference type="NCBI Taxonomy" id="2599293"/>
    <lineage>
        <taxon>Bacteria</taxon>
        <taxon>Bacillati</taxon>
        <taxon>Actinomycetota</taxon>
        <taxon>Actinomycetes</taxon>
        <taxon>Micrococcales</taxon>
        <taxon>Microbacteriaceae</taxon>
        <taxon>Humibacter</taxon>
    </lineage>
</organism>
<sequence>MAPAMASVLDPVVLPLAELHAARLDGELFAVDECFSPVDEVESLWLRAEALRRSAGTRMMAELSTATWLFGVRAAAPRVHTMCVPRSDRIKVPPTPRYVVREVTHDPDDVARVCGIGVTVPARTLFDLALTKTEGRDDDALGVLVRWPELAEGCARRIEAARNLPGKIDALRSVGRWERMAAVSRR</sequence>
<dbReference type="Pfam" id="PF09407">
    <property type="entry name" value="AbiEi_1"/>
    <property type="match status" value="1"/>
</dbReference>
<evidence type="ECO:0000259" key="1">
    <source>
        <dbReference type="Pfam" id="PF09407"/>
    </source>
</evidence>
<feature type="domain" description="AbiEi antitoxin C-terminal" evidence="1">
    <location>
        <begin position="55"/>
        <end position="135"/>
    </location>
</feature>
<reference evidence="2 3" key="1">
    <citation type="submission" date="2019-07" db="EMBL/GenBank/DDBJ databases">
        <title>Full genome sequence of Humibacter sp. WJ7-1.</title>
        <authorList>
            <person name="Im W.-T."/>
        </authorList>
    </citation>
    <scope>NUCLEOTIDE SEQUENCE [LARGE SCALE GENOMIC DNA]</scope>
    <source>
        <strain evidence="2 3">WJ7-1</strain>
    </source>
</reference>
<dbReference type="InterPro" id="IPR018547">
    <property type="entry name" value="AbiEi_C"/>
</dbReference>
<dbReference type="Proteomes" id="UP000320216">
    <property type="component" value="Chromosome"/>
</dbReference>
<dbReference type="EMBL" id="CP042305">
    <property type="protein sequence ID" value="QDZ13852.1"/>
    <property type="molecule type" value="Genomic_DNA"/>
</dbReference>
<proteinExistence type="predicted"/>
<keyword evidence="3" id="KW-1185">Reference proteome</keyword>
<dbReference type="KEGG" id="huw:FPZ11_02760"/>
<evidence type="ECO:0000313" key="2">
    <source>
        <dbReference type="EMBL" id="QDZ13852.1"/>
    </source>
</evidence>
<gene>
    <name evidence="2" type="ORF">FPZ11_02760</name>
</gene>
<protein>
    <recommendedName>
        <fullName evidence="1">AbiEi antitoxin C-terminal domain-containing protein</fullName>
    </recommendedName>
</protein>
<accession>A0A5B8M298</accession>
<dbReference type="OrthoDB" id="4802815at2"/>
<dbReference type="AlphaFoldDB" id="A0A5B8M298"/>
<evidence type="ECO:0000313" key="3">
    <source>
        <dbReference type="Proteomes" id="UP000320216"/>
    </source>
</evidence>
<name>A0A5B8M298_9MICO</name>